<dbReference type="InterPro" id="IPR023214">
    <property type="entry name" value="HAD_sf"/>
</dbReference>
<dbReference type="InterPro" id="IPR041492">
    <property type="entry name" value="HAD_2"/>
</dbReference>
<evidence type="ECO:0008006" key="2">
    <source>
        <dbReference type="Google" id="ProtNLM"/>
    </source>
</evidence>
<dbReference type="EMBL" id="MN740584">
    <property type="protein sequence ID" value="QHU35151.1"/>
    <property type="molecule type" value="Genomic_DNA"/>
</dbReference>
<name>A0A6C0LZH4_9ZZZZ</name>
<proteinExistence type="predicted"/>
<accession>A0A6C0LZH4</accession>
<dbReference type="InterPro" id="IPR006439">
    <property type="entry name" value="HAD-SF_hydro_IA"/>
</dbReference>
<dbReference type="PANTHER" id="PTHR12725:SF72">
    <property type="entry name" value="HALOACID DEHALOGENASE-LIKE HYDROLASE"/>
    <property type="match status" value="1"/>
</dbReference>
<dbReference type="InterPro" id="IPR036412">
    <property type="entry name" value="HAD-like_sf"/>
</dbReference>
<evidence type="ECO:0000313" key="1">
    <source>
        <dbReference type="EMBL" id="QHU35151.1"/>
    </source>
</evidence>
<dbReference type="PANTHER" id="PTHR12725">
    <property type="entry name" value="HALOACID DEHALOGENASE-LIKE HYDROLASE"/>
    <property type="match status" value="1"/>
</dbReference>
<protein>
    <recommendedName>
        <fullName evidence="2">Pyrimidine 5'-nucleotidase</fullName>
    </recommendedName>
</protein>
<dbReference type="AlphaFoldDB" id="A0A6C0LZH4"/>
<sequence length="161" mass="19372">MKSYIFDLDYTLYSENDVNDKGSSNQFYNSFKKNPLLSKLLKQIRGKKFIFTNGNKVHLDDVLKKMKLKSVFYNTANSDEFNLHMKPDIYSYLYVDNKFKLDKYNEIFFFEDSIENLKTAKKLGWKTILIDFKNEYSKNYTYVDFKFSTIEKALIFFYKNQ</sequence>
<organism evidence="1">
    <name type="scientific">viral metagenome</name>
    <dbReference type="NCBI Taxonomy" id="1070528"/>
    <lineage>
        <taxon>unclassified sequences</taxon>
        <taxon>metagenomes</taxon>
        <taxon>organismal metagenomes</taxon>
    </lineage>
</organism>
<dbReference type="Pfam" id="PF13419">
    <property type="entry name" value="HAD_2"/>
    <property type="match status" value="1"/>
</dbReference>
<dbReference type="Gene3D" id="3.40.50.1000">
    <property type="entry name" value="HAD superfamily/HAD-like"/>
    <property type="match status" value="1"/>
</dbReference>
<dbReference type="SUPFAM" id="SSF56784">
    <property type="entry name" value="HAD-like"/>
    <property type="match status" value="1"/>
</dbReference>
<dbReference type="NCBIfam" id="TIGR01509">
    <property type="entry name" value="HAD-SF-IA-v3"/>
    <property type="match status" value="1"/>
</dbReference>
<reference evidence="1" key="1">
    <citation type="journal article" date="2020" name="Nature">
        <title>Giant virus diversity and host interactions through global metagenomics.</title>
        <authorList>
            <person name="Schulz F."/>
            <person name="Roux S."/>
            <person name="Paez-Espino D."/>
            <person name="Jungbluth S."/>
            <person name="Walsh D.A."/>
            <person name="Denef V.J."/>
            <person name="McMahon K.D."/>
            <person name="Konstantinidis K.T."/>
            <person name="Eloe-Fadrosh E.A."/>
            <person name="Kyrpides N.C."/>
            <person name="Woyke T."/>
        </authorList>
    </citation>
    <scope>NUCLEOTIDE SEQUENCE</scope>
    <source>
        <strain evidence="1">GVMAG-S-1017745-26</strain>
    </source>
</reference>